<organism evidence="1 2">
    <name type="scientific">Streptomyces chartreusis NRRL 3882</name>
    <dbReference type="NCBI Taxonomy" id="1079985"/>
    <lineage>
        <taxon>Bacteria</taxon>
        <taxon>Bacillati</taxon>
        <taxon>Actinomycetota</taxon>
        <taxon>Actinomycetes</taxon>
        <taxon>Kitasatosporales</taxon>
        <taxon>Streptomycetaceae</taxon>
        <taxon>Streptomyces</taxon>
    </lineage>
</organism>
<name>A0A2N9BG26_STRCX</name>
<dbReference type="RefSeq" id="WP_010037014.1">
    <property type="nucleotide sequence ID" value="NZ_LT962942.1"/>
</dbReference>
<gene>
    <name evidence="1" type="ORF">SCNRRL3882_5757</name>
</gene>
<dbReference type="EMBL" id="LT963352">
    <property type="protein sequence ID" value="SOR82307.1"/>
    <property type="molecule type" value="Genomic_DNA"/>
</dbReference>
<accession>A0A2N9BG26</accession>
<protein>
    <submittedName>
        <fullName evidence="1">Uncharacterized protein</fullName>
    </submittedName>
</protein>
<proteinExistence type="predicted"/>
<dbReference type="Proteomes" id="UP000235464">
    <property type="component" value="Chromosome I"/>
</dbReference>
<evidence type="ECO:0000313" key="2">
    <source>
        <dbReference type="Proteomes" id="UP000235464"/>
    </source>
</evidence>
<sequence length="140" mass="15201">MVYVDLPEIGLEGEWSVSDGERTLAARLLPMLPAAPPPGADGPVRWGVVDTALRTVLEVIRDNGDLLFADAAAVTSRPGGVKMIDMPFAIGRLFNEIDTYHRLWLSRGTAAGNEYLDSCVERLEPEVAELRRVLAEAAQA</sequence>
<dbReference type="AlphaFoldDB" id="A0A2N9BG26"/>
<evidence type="ECO:0000313" key="1">
    <source>
        <dbReference type="EMBL" id="SOR82307.1"/>
    </source>
</evidence>
<dbReference type="OrthoDB" id="4310944at2"/>
<keyword evidence="2" id="KW-1185">Reference proteome</keyword>
<reference evidence="2" key="1">
    <citation type="submission" date="2017-11" db="EMBL/GenBank/DDBJ databases">
        <authorList>
            <person name="Wibberg D."/>
        </authorList>
    </citation>
    <scope>NUCLEOTIDE SEQUENCE [LARGE SCALE GENOMIC DNA]</scope>
</reference>